<comment type="caution">
    <text evidence="2">The sequence shown here is derived from an EMBL/GenBank/DDBJ whole genome shotgun (WGS) entry which is preliminary data.</text>
</comment>
<sequence>MFFFFFGDTKPQVTKVLETNYENCPRCGDRVDLVEYENVFRAFFIPVWRWSGTNPAVMCRNCSFFLPSSQFQILRGKYDELDRKREYDNENLRCFYCEARMERGDNYCSKCGKPAQ</sequence>
<dbReference type="Pfam" id="PF17032">
    <property type="entry name" value="Zn_ribbon_15"/>
    <property type="match status" value="1"/>
</dbReference>
<organism evidence="2 3">
    <name type="scientific">Riccia fluitans</name>
    <dbReference type="NCBI Taxonomy" id="41844"/>
    <lineage>
        <taxon>Eukaryota</taxon>
        <taxon>Viridiplantae</taxon>
        <taxon>Streptophyta</taxon>
        <taxon>Embryophyta</taxon>
        <taxon>Marchantiophyta</taxon>
        <taxon>Marchantiopsida</taxon>
        <taxon>Marchantiidae</taxon>
        <taxon>Marchantiales</taxon>
        <taxon>Ricciaceae</taxon>
        <taxon>Riccia</taxon>
    </lineage>
</organism>
<reference evidence="2 3" key="1">
    <citation type="submission" date="2024-09" db="EMBL/GenBank/DDBJ databases">
        <title>Chromosome-scale assembly of Riccia fluitans.</title>
        <authorList>
            <person name="Paukszto L."/>
            <person name="Sawicki J."/>
            <person name="Karawczyk K."/>
            <person name="Piernik-Szablinska J."/>
            <person name="Szczecinska M."/>
            <person name="Mazdziarz M."/>
        </authorList>
    </citation>
    <scope>NUCLEOTIDE SEQUENCE [LARGE SCALE GENOMIC DNA]</scope>
    <source>
        <strain evidence="2">Rf_01</strain>
        <tissue evidence="2">Aerial parts of the thallus</tissue>
    </source>
</reference>
<evidence type="ECO:0000313" key="2">
    <source>
        <dbReference type="EMBL" id="KAL2634269.1"/>
    </source>
</evidence>
<gene>
    <name evidence="2" type="ORF">R1flu_005748</name>
</gene>
<dbReference type="EMBL" id="JBHFFA010000003">
    <property type="protein sequence ID" value="KAL2634269.1"/>
    <property type="molecule type" value="Genomic_DNA"/>
</dbReference>
<dbReference type="InterPro" id="IPR031493">
    <property type="entry name" value="Zinc_ribbon_15"/>
</dbReference>
<evidence type="ECO:0000313" key="3">
    <source>
        <dbReference type="Proteomes" id="UP001605036"/>
    </source>
</evidence>
<dbReference type="Proteomes" id="UP001605036">
    <property type="component" value="Unassembled WGS sequence"/>
</dbReference>
<dbReference type="PANTHER" id="PTHR36718:SF1">
    <property type="entry name" value="DOUBLE ZINC RIBBON PROTEIN MJ0416"/>
    <property type="match status" value="1"/>
</dbReference>
<protein>
    <recommendedName>
        <fullName evidence="1">Zinc-ribbon 15 domain-containing protein</fullName>
    </recommendedName>
</protein>
<proteinExistence type="predicted"/>
<dbReference type="AlphaFoldDB" id="A0ABD1YWT0"/>
<keyword evidence="3" id="KW-1185">Reference proteome</keyword>
<evidence type="ECO:0000259" key="1">
    <source>
        <dbReference type="Pfam" id="PF17032"/>
    </source>
</evidence>
<name>A0ABD1YWT0_9MARC</name>
<dbReference type="PANTHER" id="PTHR36718">
    <property type="entry name" value="OS05G0435400 PROTEIN"/>
    <property type="match status" value="1"/>
</dbReference>
<dbReference type="InterPro" id="IPR053281">
    <property type="entry name" value="Double_zinc_ribbon"/>
</dbReference>
<accession>A0ABD1YWT0</accession>
<feature type="domain" description="Zinc-ribbon 15" evidence="1">
    <location>
        <begin position="24"/>
        <end position="112"/>
    </location>
</feature>